<dbReference type="HAMAP" id="MF_01365_B">
    <property type="entry name" value="Ribosomal_uL6_B"/>
    <property type="match status" value="1"/>
</dbReference>
<dbReference type="NCBIfam" id="TIGR03654">
    <property type="entry name" value="L6_bact"/>
    <property type="match status" value="1"/>
</dbReference>
<dbReference type="GO" id="GO:0019843">
    <property type="term" value="F:rRNA binding"/>
    <property type="evidence" value="ECO:0007669"/>
    <property type="project" value="UniProtKB-KW"/>
</dbReference>
<evidence type="ECO:0000256" key="3">
    <source>
        <dbReference type="ARBA" id="ARBA00022884"/>
    </source>
</evidence>
<evidence type="ECO:0000256" key="4">
    <source>
        <dbReference type="ARBA" id="ARBA00022980"/>
    </source>
</evidence>
<dbReference type="FunFam" id="3.90.930.12:FF:000001">
    <property type="entry name" value="50S ribosomal protein L6"/>
    <property type="match status" value="1"/>
</dbReference>
<dbReference type="EMBL" id="MK814659">
    <property type="protein sequence ID" value="QCI06732.1"/>
    <property type="molecule type" value="Genomic_DNA"/>
</dbReference>
<reference evidence="9" key="1">
    <citation type="journal article" date="2019" name="Mol. Phylogenet. Evol.">
        <title>Morphological evolution and classification of the red algal order Ceramiales inferred using plastid phylogenomics.</title>
        <authorList>
            <person name="Diaz-Tapia P."/>
            <person name="Pasella M.M."/>
            <person name="Verbruggen H."/>
            <person name="Maggs C.A."/>
        </authorList>
    </citation>
    <scope>NUCLEOTIDE SEQUENCE</scope>
</reference>
<organism evidence="9">
    <name type="scientific">Gayliella sp</name>
    <dbReference type="NCBI Taxonomy" id="2575623"/>
    <lineage>
        <taxon>Eukaryota</taxon>
        <taxon>Rhodophyta</taxon>
        <taxon>Florideophyceae</taxon>
        <taxon>Rhodymeniophycidae</taxon>
        <taxon>Ceramiales</taxon>
        <taxon>Ceramiaceae</taxon>
        <taxon>Gayliella</taxon>
    </lineage>
</organism>
<dbReference type="GO" id="GO:0002181">
    <property type="term" value="P:cytoplasmic translation"/>
    <property type="evidence" value="ECO:0007669"/>
    <property type="project" value="TreeGrafter"/>
</dbReference>
<dbReference type="SUPFAM" id="SSF56053">
    <property type="entry name" value="Ribosomal protein L6"/>
    <property type="match status" value="2"/>
</dbReference>
<evidence type="ECO:0000256" key="2">
    <source>
        <dbReference type="ARBA" id="ARBA00022730"/>
    </source>
</evidence>
<dbReference type="Gene3D" id="3.90.930.12">
    <property type="entry name" value="Ribosomal protein L6, alpha-beta domain"/>
    <property type="match status" value="2"/>
</dbReference>
<evidence type="ECO:0000256" key="1">
    <source>
        <dbReference type="ARBA" id="ARBA00009356"/>
    </source>
</evidence>
<dbReference type="InterPro" id="IPR000702">
    <property type="entry name" value="Ribosomal_uL6-like"/>
</dbReference>
<evidence type="ECO:0000259" key="8">
    <source>
        <dbReference type="Pfam" id="PF00347"/>
    </source>
</evidence>
<accession>A0A4D6WU83</accession>
<dbReference type="InterPro" id="IPR020040">
    <property type="entry name" value="Ribosomal_uL6_a/b-dom"/>
</dbReference>
<keyword evidence="9" id="KW-0934">Plastid</keyword>
<dbReference type="Pfam" id="PF00347">
    <property type="entry name" value="Ribosomal_L6"/>
    <property type="match status" value="2"/>
</dbReference>
<dbReference type="GO" id="GO:0022625">
    <property type="term" value="C:cytosolic large ribosomal subunit"/>
    <property type="evidence" value="ECO:0007669"/>
    <property type="project" value="TreeGrafter"/>
</dbReference>
<dbReference type="FunFam" id="3.90.930.12:FF:000002">
    <property type="entry name" value="50S ribosomal protein L6"/>
    <property type="match status" value="1"/>
</dbReference>
<protein>
    <recommendedName>
        <fullName evidence="6">Large ribosomal subunit protein uL6c</fullName>
    </recommendedName>
</protein>
<feature type="domain" description="Large ribosomal subunit protein uL6 alpha-beta" evidence="8">
    <location>
        <begin position="93"/>
        <end position="166"/>
    </location>
</feature>
<keyword evidence="5 7" id="KW-0687">Ribonucleoprotein</keyword>
<sequence length="180" mass="19842">MSRIGKKIITLPQKVNAEVMNSYISVSGPKGDLTQKVSPLIEIKIDNEQNTIQLEKQNNSKKAQALHGLYRSIINNMVIGVSQGFEKKLSIHGVGYRSQNEGNALILNVGYSHPIRIEPPEKVQITVENGTNITVSGINKETVGQTAAKIRSTRPPEPYKGKGIRYINEIVRRKVGKAGK</sequence>
<dbReference type="InterPro" id="IPR019906">
    <property type="entry name" value="Ribosomal_uL6_bac-type"/>
</dbReference>
<dbReference type="GO" id="GO:0003735">
    <property type="term" value="F:structural constituent of ribosome"/>
    <property type="evidence" value="ECO:0007669"/>
    <property type="project" value="InterPro"/>
</dbReference>
<dbReference type="PANTHER" id="PTHR11655:SF14">
    <property type="entry name" value="LARGE RIBOSOMAL SUBUNIT PROTEIN UL6M"/>
    <property type="match status" value="1"/>
</dbReference>
<dbReference type="PROSITE" id="PS00525">
    <property type="entry name" value="RIBOSOMAL_L6_1"/>
    <property type="match status" value="1"/>
</dbReference>
<reference evidence="9" key="2">
    <citation type="submission" date="2019-04" db="EMBL/GenBank/DDBJ databases">
        <authorList>
            <person name="Pasella M."/>
        </authorList>
    </citation>
    <scope>NUCLEOTIDE SEQUENCE</scope>
</reference>
<keyword evidence="2" id="KW-0699">rRNA-binding</keyword>
<keyword evidence="4 7" id="KW-0689">Ribosomal protein</keyword>
<dbReference type="InterPro" id="IPR036789">
    <property type="entry name" value="Ribosomal_uL6-like_a/b-dom_sf"/>
</dbReference>
<dbReference type="PRINTS" id="PR00059">
    <property type="entry name" value="RIBOSOMALL6"/>
</dbReference>
<name>A0A4D6WU83_9FLOR</name>
<geneLocation type="plastid" evidence="9"/>
<dbReference type="PIRSF" id="PIRSF002162">
    <property type="entry name" value="Ribosomal_L6"/>
    <property type="match status" value="1"/>
</dbReference>
<keyword evidence="3" id="KW-0694">RNA-binding</keyword>
<gene>
    <name evidence="9" type="primary">rpl6</name>
</gene>
<comment type="similarity">
    <text evidence="1 7">Belongs to the universal ribosomal protein uL6 family.</text>
</comment>
<evidence type="ECO:0000313" key="9">
    <source>
        <dbReference type="EMBL" id="QCI06732.1"/>
    </source>
</evidence>
<feature type="domain" description="Large ribosomal subunit protein uL6 alpha-beta" evidence="8">
    <location>
        <begin position="12"/>
        <end position="84"/>
    </location>
</feature>
<dbReference type="AlphaFoldDB" id="A0A4D6WU83"/>
<dbReference type="InterPro" id="IPR002358">
    <property type="entry name" value="Ribosomal_uL6_CS"/>
</dbReference>
<evidence type="ECO:0000256" key="6">
    <source>
        <dbReference type="ARBA" id="ARBA00069413"/>
    </source>
</evidence>
<proteinExistence type="inferred from homology"/>
<dbReference type="PANTHER" id="PTHR11655">
    <property type="entry name" value="60S/50S RIBOSOMAL PROTEIN L6/L9"/>
    <property type="match status" value="1"/>
</dbReference>
<evidence type="ECO:0000256" key="5">
    <source>
        <dbReference type="ARBA" id="ARBA00023274"/>
    </source>
</evidence>
<evidence type="ECO:0000256" key="7">
    <source>
        <dbReference type="RuleBase" id="RU003869"/>
    </source>
</evidence>